<evidence type="ECO:0000313" key="2">
    <source>
        <dbReference type="EMBL" id="OXS99422.1"/>
    </source>
</evidence>
<accession>A0A231UU18</accession>
<dbReference type="RefSeq" id="WP_094078200.1">
    <property type="nucleotide sequence ID" value="NZ_NBYO01000003.1"/>
</dbReference>
<evidence type="ECO:0000256" key="1">
    <source>
        <dbReference type="SAM" id="SignalP"/>
    </source>
</evidence>
<feature type="chain" id="PRO_5012218107" description="Peptidase" evidence="1">
    <location>
        <begin position="26"/>
        <end position="200"/>
    </location>
</feature>
<feature type="signal peptide" evidence="1">
    <location>
        <begin position="1"/>
        <end position="25"/>
    </location>
</feature>
<organism evidence="2 3">
    <name type="scientific">Notoacmeibacter marinus</name>
    <dbReference type="NCBI Taxonomy" id="1876515"/>
    <lineage>
        <taxon>Bacteria</taxon>
        <taxon>Pseudomonadati</taxon>
        <taxon>Pseudomonadota</taxon>
        <taxon>Alphaproteobacteria</taxon>
        <taxon>Hyphomicrobiales</taxon>
        <taxon>Notoacmeibacteraceae</taxon>
        <taxon>Notoacmeibacter</taxon>
    </lineage>
</organism>
<dbReference type="InterPro" id="IPR010321">
    <property type="entry name" value="DUF922"/>
</dbReference>
<gene>
    <name evidence="2" type="ORF">B7H23_14795</name>
</gene>
<name>A0A231UU18_9HYPH</name>
<dbReference type="AlphaFoldDB" id="A0A231UU18"/>
<dbReference type="EMBL" id="NBYO01000003">
    <property type="protein sequence ID" value="OXS99422.1"/>
    <property type="molecule type" value="Genomic_DNA"/>
</dbReference>
<dbReference type="Proteomes" id="UP000215405">
    <property type="component" value="Unassembled WGS sequence"/>
</dbReference>
<proteinExistence type="predicted"/>
<evidence type="ECO:0008006" key="4">
    <source>
        <dbReference type="Google" id="ProtNLM"/>
    </source>
</evidence>
<dbReference type="Pfam" id="PF06037">
    <property type="entry name" value="DUF922"/>
    <property type="match status" value="1"/>
</dbReference>
<reference evidence="3" key="1">
    <citation type="journal article" date="2017" name="Int. J. Syst. Evol. Microbiol.">
        <title>Notoacmeibacter marinus gen. nov., sp. nov., isolated from the gut of a limpet and proposal of Notoacmeibacteraceae fam. nov. in the order Rhizobiales of the class Alphaproteobacteria.</title>
        <authorList>
            <person name="Huang Z."/>
            <person name="Guo F."/>
            <person name="Lai Q."/>
        </authorList>
    </citation>
    <scope>NUCLEOTIDE SEQUENCE [LARGE SCALE GENOMIC DNA]</scope>
    <source>
        <strain evidence="3">XMTR2A4</strain>
    </source>
</reference>
<sequence length="200" mass="22938">MPLEIGRAAFALAAMGLMVSQPASAGVHLSESTRYYIVNGQTGREVVREMARRGPRSGFLARDIAQTWYSPRNDGELVLENGICRVRNPGVRLHIRYTYPRLSDRAAPQLQHRWQAFIEGVRKHEAQHAALAIQMADKIDDLLSRFAMRTDDRHCGKAKREMARRMDAIWKEYDLRQNAFDRVEHRRGGEVDKLVKALTR</sequence>
<evidence type="ECO:0000313" key="3">
    <source>
        <dbReference type="Proteomes" id="UP000215405"/>
    </source>
</evidence>
<comment type="caution">
    <text evidence="2">The sequence shown here is derived from an EMBL/GenBank/DDBJ whole genome shotgun (WGS) entry which is preliminary data.</text>
</comment>
<keyword evidence="3" id="KW-1185">Reference proteome</keyword>
<keyword evidence="1" id="KW-0732">Signal</keyword>
<protein>
    <recommendedName>
        <fullName evidence="4">Peptidase</fullName>
    </recommendedName>
</protein>